<name>A0A5J5F6A6_9PEZI</name>
<evidence type="ECO:0000259" key="8">
    <source>
        <dbReference type="Pfam" id="PF08245"/>
    </source>
</evidence>
<dbReference type="GO" id="GO:0004326">
    <property type="term" value="F:tetrahydrofolylpolyglutamate synthase activity"/>
    <property type="evidence" value="ECO:0007669"/>
    <property type="project" value="InterPro"/>
</dbReference>
<dbReference type="PROSITE" id="PS01012">
    <property type="entry name" value="FOLYLPOLYGLU_SYNT_2"/>
    <property type="match status" value="1"/>
</dbReference>
<dbReference type="UniPathway" id="UPA00850"/>
<dbReference type="Pfam" id="PF08245">
    <property type="entry name" value="Mur_ligase_M"/>
    <property type="match status" value="1"/>
</dbReference>
<dbReference type="InParanoid" id="A0A5J5F6A6"/>
<gene>
    <name evidence="9" type="ORF">FN846DRAFT_773189</name>
</gene>
<evidence type="ECO:0000256" key="6">
    <source>
        <dbReference type="ARBA" id="ARBA00022842"/>
    </source>
</evidence>
<dbReference type="PANTHER" id="PTHR11136:SF0">
    <property type="entry name" value="DIHYDROFOLATE SYNTHETASE-RELATED"/>
    <property type="match status" value="1"/>
</dbReference>
<keyword evidence="5" id="KW-0067">ATP-binding</keyword>
<dbReference type="GO" id="GO:0005829">
    <property type="term" value="C:cytosol"/>
    <property type="evidence" value="ECO:0007669"/>
    <property type="project" value="TreeGrafter"/>
</dbReference>
<dbReference type="InterPro" id="IPR036615">
    <property type="entry name" value="Mur_ligase_C_dom_sf"/>
</dbReference>
<dbReference type="InterPro" id="IPR001645">
    <property type="entry name" value="Folylpolyglutamate_synth"/>
</dbReference>
<dbReference type="GO" id="GO:0005524">
    <property type="term" value="F:ATP binding"/>
    <property type="evidence" value="ECO:0007669"/>
    <property type="project" value="UniProtKB-KW"/>
</dbReference>
<dbReference type="InterPro" id="IPR018109">
    <property type="entry name" value="Folylpolyglutamate_synth_CS"/>
</dbReference>
<sequence>MIDLGLKRIAQLVTPSSLPWKAIHVAGTNGKGSVCAYLSSALHAAGIRVGRFTSPHLIDRWDCISIHNTPVSRAHFLEAEKAVLALNSAHNIGASEFELLTATAFEIFIRSQVEIAVVEVGMGGAEDATNVLTPENVLVSVVTKIGLDHQGFLGNTLEEIAGVKAGIAKEGRPVVVDASNPVEVVEVISRVAHAAGAGQLLLAQPENLREGCTEITTPSFGTLKFSKHLPGGYQPANLSCAINALSAIAPQFPALKGEGIVEAVAKTRWPGRLEHLDVSPIVPGAEVLVDGAHNPQAQLELRKYVDQHIRPNAKDGKVWWVLAATKGKDVGAMIEELVGEGDAVVATHFGAVDGMPWIQAVQTGEIAGSVRNGKVEEVEDCADAVKKAVTKAQQEGAAVVVAGSL</sequence>
<evidence type="ECO:0000259" key="7">
    <source>
        <dbReference type="Pfam" id="PF02875"/>
    </source>
</evidence>
<keyword evidence="10" id="KW-1185">Reference proteome</keyword>
<feature type="domain" description="Mur ligase C-terminal" evidence="7">
    <location>
        <begin position="271"/>
        <end position="404"/>
    </location>
</feature>
<evidence type="ECO:0000256" key="1">
    <source>
        <dbReference type="ARBA" id="ARBA00008276"/>
    </source>
</evidence>
<comment type="similarity">
    <text evidence="1">Belongs to the folylpolyglutamate synthase family.</text>
</comment>
<dbReference type="PIRSF" id="PIRSF001563">
    <property type="entry name" value="Folylpolyglu_synth"/>
    <property type="match status" value="1"/>
</dbReference>
<protein>
    <submittedName>
        <fullName evidence="9">Mur ligase</fullName>
    </submittedName>
</protein>
<dbReference type="Gene3D" id="3.90.190.20">
    <property type="entry name" value="Mur ligase, C-terminal domain"/>
    <property type="match status" value="1"/>
</dbReference>
<dbReference type="SUPFAM" id="SSF53623">
    <property type="entry name" value="MurD-like peptide ligases, catalytic domain"/>
    <property type="match status" value="1"/>
</dbReference>
<dbReference type="Gene3D" id="3.40.1190.10">
    <property type="entry name" value="Mur-like, catalytic domain"/>
    <property type="match status" value="1"/>
</dbReference>
<dbReference type="InterPro" id="IPR013221">
    <property type="entry name" value="Mur_ligase_cen"/>
</dbReference>
<evidence type="ECO:0000256" key="4">
    <source>
        <dbReference type="ARBA" id="ARBA00022741"/>
    </source>
</evidence>
<evidence type="ECO:0000256" key="5">
    <source>
        <dbReference type="ARBA" id="ARBA00022840"/>
    </source>
</evidence>
<comment type="caution">
    <text evidence="9">The sequence shown here is derived from an EMBL/GenBank/DDBJ whole genome shotgun (WGS) entry which is preliminary data.</text>
</comment>
<proteinExistence type="inferred from homology"/>
<dbReference type="NCBIfam" id="TIGR01499">
    <property type="entry name" value="folC"/>
    <property type="match status" value="1"/>
</dbReference>
<evidence type="ECO:0000256" key="2">
    <source>
        <dbReference type="ARBA" id="ARBA00022598"/>
    </source>
</evidence>
<keyword evidence="4" id="KW-0547">Nucleotide-binding</keyword>
<feature type="domain" description="Mur ligase central" evidence="8">
    <location>
        <begin position="25"/>
        <end position="244"/>
    </location>
</feature>
<dbReference type="InterPro" id="IPR036565">
    <property type="entry name" value="Mur-like_cat_sf"/>
</dbReference>
<evidence type="ECO:0000313" key="10">
    <source>
        <dbReference type="Proteomes" id="UP000326924"/>
    </source>
</evidence>
<accession>A0A5J5F6A6</accession>
<dbReference type="OrthoDB" id="5212574at2759"/>
<dbReference type="PANTHER" id="PTHR11136">
    <property type="entry name" value="FOLYLPOLYGLUTAMATE SYNTHASE-RELATED"/>
    <property type="match status" value="1"/>
</dbReference>
<evidence type="ECO:0000313" key="9">
    <source>
        <dbReference type="EMBL" id="KAA8912454.1"/>
    </source>
</evidence>
<evidence type="ECO:0000256" key="3">
    <source>
        <dbReference type="ARBA" id="ARBA00022723"/>
    </source>
</evidence>
<reference evidence="9 10" key="1">
    <citation type="submission" date="2019-09" db="EMBL/GenBank/DDBJ databases">
        <title>Draft genome of the ectomycorrhizal ascomycete Sphaerosporella brunnea.</title>
        <authorList>
            <consortium name="DOE Joint Genome Institute"/>
            <person name="Benucci G.M."/>
            <person name="Marozzi G."/>
            <person name="Antonielli L."/>
            <person name="Sanchez S."/>
            <person name="Marco P."/>
            <person name="Wang X."/>
            <person name="Falini L.B."/>
            <person name="Barry K."/>
            <person name="Haridas S."/>
            <person name="Lipzen A."/>
            <person name="Labutti K."/>
            <person name="Grigoriev I.V."/>
            <person name="Murat C."/>
            <person name="Martin F."/>
            <person name="Albertini E."/>
            <person name="Donnini D."/>
            <person name="Bonito G."/>
        </authorList>
    </citation>
    <scope>NUCLEOTIDE SEQUENCE [LARGE SCALE GENOMIC DNA]</scope>
    <source>
        <strain evidence="9 10">Sb_GMNB300</strain>
    </source>
</reference>
<dbReference type="Proteomes" id="UP000326924">
    <property type="component" value="Unassembled WGS sequence"/>
</dbReference>
<dbReference type="InterPro" id="IPR004101">
    <property type="entry name" value="Mur_ligase_C"/>
</dbReference>
<dbReference type="SUPFAM" id="SSF53244">
    <property type="entry name" value="MurD-like peptide ligases, peptide-binding domain"/>
    <property type="match status" value="1"/>
</dbReference>
<keyword evidence="6" id="KW-0460">Magnesium</keyword>
<dbReference type="FunCoup" id="A0A5J5F6A6">
    <property type="interactions" value="187"/>
</dbReference>
<organism evidence="9 10">
    <name type="scientific">Sphaerosporella brunnea</name>
    <dbReference type="NCBI Taxonomy" id="1250544"/>
    <lineage>
        <taxon>Eukaryota</taxon>
        <taxon>Fungi</taxon>
        <taxon>Dikarya</taxon>
        <taxon>Ascomycota</taxon>
        <taxon>Pezizomycotina</taxon>
        <taxon>Pezizomycetes</taxon>
        <taxon>Pezizales</taxon>
        <taxon>Pyronemataceae</taxon>
        <taxon>Sphaerosporella</taxon>
    </lineage>
</organism>
<dbReference type="GO" id="GO:0008841">
    <property type="term" value="F:dihydrofolate synthase activity"/>
    <property type="evidence" value="ECO:0007669"/>
    <property type="project" value="TreeGrafter"/>
</dbReference>
<dbReference type="EMBL" id="VXIS01000024">
    <property type="protein sequence ID" value="KAA8912454.1"/>
    <property type="molecule type" value="Genomic_DNA"/>
</dbReference>
<keyword evidence="3" id="KW-0479">Metal-binding</keyword>
<dbReference type="GO" id="GO:0046872">
    <property type="term" value="F:metal ion binding"/>
    <property type="evidence" value="ECO:0007669"/>
    <property type="project" value="UniProtKB-KW"/>
</dbReference>
<dbReference type="Pfam" id="PF02875">
    <property type="entry name" value="Mur_ligase_C"/>
    <property type="match status" value="1"/>
</dbReference>
<keyword evidence="2 9" id="KW-0436">Ligase</keyword>
<dbReference type="GO" id="GO:0005739">
    <property type="term" value="C:mitochondrion"/>
    <property type="evidence" value="ECO:0007669"/>
    <property type="project" value="TreeGrafter"/>
</dbReference>
<dbReference type="AlphaFoldDB" id="A0A5J5F6A6"/>